<sequence length="125" mass="14572">MKPNVFAMKDWHLEHIEKVAVKFARGLASTATYSEKRNHKKFGTATFCIKQIEYDMKHGVEKSEVMEVFRKIRLDEKYAKLWSNVEALNRLQELEDRLLLTGGQEIVGAAAKDDRFLWHKNAYKG</sequence>
<dbReference type="AlphaFoldDB" id="A0A075MNA2"/>
<evidence type="ECO:0000313" key="1">
    <source>
        <dbReference type="EMBL" id="AIF82635.1"/>
    </source>
</evidence>
<dbReference type="HOGENOM" id="CLU_156997_0_0_2"/>
<dbReference type="Proteomes" id="UP000028194">
    <property type="component" value="Chromosome"/>
</dbReference>
<dbReference type="STRING" id="1459636.NTE_00554"/>
<dbReference type="KEGG" id="nev:NTE_00554"/>
<reference evidence="1 2" key="1">
    <citation type="journal article" date="2014" name="PLoS ONE">
        <title>Genome Sequence of Candidatus Nitrososphaera evergladensis from Group I.1b Enriched from Everglades Soil Reveals Novel Genomic Features of the Ammonia-Oxidizing Archaea.</title>
        <authorList>
            <person name="Zhalnina K.V."/>
            <person name="Dias R."/>
            <person name="Leonard M.T."/>
            <person name="Dorr de Quadros P."/>
            <person name="Camargo F.A."/>
            <person name="Drew J.C."/>
            <person name="Farmerie W.G."/>
            <person name="Daroub S.H."/>
            <person name="Triplett E.W."/>
        </authorList>
    </citation>
    <scope>NUCLEOTIDE SEQUENCE [LARGE SCALE GENOMIC DNA]</scope>
    <source>
        <strain evidence="1 2">SR1</strain>
    </source>
</reference>
<organism evidence="1 2">
    <name type="scientific">Candidatus Nitrososphaera evergladensis SR1</name>
    <dbReference type="NCBI Taxonomy" id="1459636"/>
    <lineage>
        <taxon>Archaea</taxon>
        <taxon>Nitrososphaerota</taxon>
        <taxon>Nitrososphaeria</taxon>
        <taxon>Nitrososphaerales</taxon>
        <taxon>Nitrososphaeraceae</taxon>
        <taxon>Nitrososphaera</taxon>
    </lineage>
</organism>
<gene>
    <name evidence="1" type="ORF">NTE_00554</name>
</gene>
<keyword evidence="2" id="KW-1185">Reference proteome</keyword>
<accession>A0A075MNA2</accession>
<evidence type="ECO:0000313" key="2">
    <source>
        <dbReference type="Proteomes" id="UP000028194"/>
    </source>
</evidence>
<dbReference type="EMBL" id="CP007174">
    <property type="protein sequence ID" value="AIF82635.1"/>
    <property type="molecule type" value="Genomic_DNA"/>
</dbReference>
<proteinExistence type="predicted"/>
<name>A0A075MNA2_9ARCH</name>
<protein>
    <submittedName>
        <fullName evidence="1">Uncharacterized protein</fullName>
    </submittedName>
</protein>